<dbReference type="EMBL" id="CYGX02000093">
    <property type="protein sequence ID" value="SIT48082.1"/>
    <property type="molecule type" value="Genomic_DNA"/>
</dbReference>
<reference evidence="2 3" key="1">
    <citation type="submission" date="2016-12" db="EMBL/GenBank/DDBJ databases">
        <authorList>
            <person name="Song W.-J."/>
            <person name="Kurnit D.M."/>
        </authorList>
    </citation>
    <scope>NUCLEOTIDE SEQUENCE [LARGE SCALE GENOMIC DNA]</scope>
    <source>
        <strain evidence="2 3">STM7296</strain>
    </source>
</reference>
<dbReference type="AlphaFoldDB" id="A0A1N7SL75"/>
<keyword evidence="1" id="KW-0472">Membrane</keyword>
<keyword evidence="3" id="KW-1185">Reference proteome</keyword>
<keyword evidence="1" id="KW-1133">Transmembrane helix</keyword>
<proteinExistence type="predicted"/>
<evidence type="ECO:0000313" key="3">
    <source>
        <dbReference type="Proteomes" id="UP000187012"/>
    </source>
</evidence>
<dbReference type="Pfam" id="PF18926">
    <property type="entry name" value="DUF5676"/>
    <property type="match status" value="1"/>
</dbReference>
<name>A0A1N7SL75_9BURK</name>
<dbReference type="InterPro" id="IPR044020">
    <property type="entry name" value="DUF5676"/>
</dbReference>
<evidence type="ECO:0000313" key="2">
    <source>
        <dbReference type="EMBL" id="SIT48082.1"/>
    </source>
</evidence>
<keyword evidence="1" id="KW-0812">Transmembrane</keyword>
<protein>
    <submittedName>
        <fullName evidence="2">Uncharacterized protein</fullName>
    </submittedName>
</protein>
<dbReference type="Proteomes" id="UP000187012">
    <property type="component" value="Unassembled WGS sequence"/>
</dbReference>
<accession>A0A1N7SL75</accession>
<evidence type="ECO:0000256" key="1">
    <source>
        <dbReference type="SAM" id="Phobius"/>
    </source>
</evidence>
<feature type="transmembrane region" description="Helical" evidence="1">
    <location>
        <begin position="114"/>
        <end position="132"/>
    </location>
</feature>
<feature type="transmembrane region" description="Helical" evidence="1">
    <location>
        <begin position="42"/>
        <end position="62"/>
    </location>
</feature>
<organism evidence="2 3">
    <name type="scientific">Paraburkholderia ribeironis</name>
    <dbReference type="NCBI Taxonomy" id="1247936"/>
    <lineage>
        <taxon>Bacteria</taxon>
        <taxon>Pseudomonadati</taxon>
        <taxon>Pseudomonadota</taxon>
        <taxon>Betaproteobacteria</taxon>
        <taxon>Burkholderiales</taxon>
        <taxon>Burkholderiaceae</taxon>
        <taxon>Paraburkholderia</taxon>
    </lineage>
</organism>
<dbReference type="RefSeq" id="WP_342744665.1">
    <property type="nucleotide sequence ID" value="NZ_CYGX02000093.1"/>
</dbReference>
<gene>
    <name evidence="2" type="ORF">BN2475_930003</name>
</gene>
<sequence length="291" mass="32033">MALTLAAGYTVCAALSAAWPGVGIDFLNAVFHRLDFHKLDIGVPFPVDMFVYPFVVFVVWGLQSERSSPGFVTCCASNDNGRSAQMLVSRSSTVIVLRISALSLQFLWRSMMQWISQNWFWIVLALAVFLLMRRGVMGSGMGVYSGGSHEHRSSETARPATWSMGAPCPCARLMRLPPYSMGAHTISSLKNRARSSTKTRNDMRAVACVGTTERVDGGAMSSKKRHAMPEHLCLAAYPAPHLHNPVGDIARLPEPEFIEGFRPLRSIPKQVLTDRKLLRRFCLGCGPSLSC</sequence>